<comment type="caution">
    <text evidence="2">The sequence shown here is derived from an EMBL/GenBank/DDBJ whole genome shotgun (WGS) entry which is preliminary data.</text>
</comment>
<organism evidence="2 3">
    <name type="scientific">Amycolatopsis ultiminotia</name>
    <dbReference type="NCBI Taxonomy" id="543629"/>
    <lineage>
        <taxon>Bacteria</taxon>
        <taxon>Bacillati</taxon>
        <taxon>Actinomycetota</taxon>
        <taxon>Actinomycetes</taxon>
        <taxon>Pseudonocardiales</taxon>
        <taxon>Pseudonocardiaceae</taxon>
        <taxon>Amycolatopsis</taxon>
    </lineage>
</organism>
<dbReference type="PANTHER" id="PTHR11614">
    <property type="entry name" value="PHOSPHOLIPASE-RELATED"/>
    <property type="match status" value="1"/>
</dbReference>
<dbReference type="SUPFAM" id="SSF53474">
    <property type="entry name" value="alpha/beta-Hydrolases"/>
    <property type="match status" value="1"/>
</dbReference>
<reference evidence="3" key="1">
    <citation type="journal article" date="2019" name="Int. J. Syst. Evol. Microbiol.">
        <title>The Global Catalogue of Microorganisms (GCM) 10K type strain sequencing project: providing services to taxonomists for standard genome sequencing and annotation.</title>
        <authorList>
            <consortium name="The Broad Institute Genomics Platform"/>
            <consortium name="The Broad Institute Genome Sequencing Center for Infectious Disease"/>
            <person name="Wu L."/>
            <person name="Ma J."/>
        </authorList>
    </citation>
    <scope>NUCLEOTIDE SEQUENCE [LARGE SCALE GENOMIC DNA]</scope>
    <source>
        <strain evidence="3">JCM 16898</strain>
    </source>
</reference>
<dbReference type="Proteomes" id="UP001500689">
    <property type="component" value="Unassembled WGS sequence"/>
</dbReference>
<accession>A0ABP6V5N7</accession>
<dbReference type="InterPro" id="IPR022742">
    <property type="entry name" value="Hydrolase_4"/>
</dbReference>
<dbReference type="Gene3D" id="3.40.50.1820">
    <property type="entry name" value="alpha/beta hydrolase"/>
    <property type="match status" value="1"/>
</dbReference>
<keyword evidence="3" id="KW-1185">Reference proteome</keyword>
<sequence>MAEFTGTHGKVHYRHWEPEQPRAVVVFFHGLGEHIGSYEEFAETLRAGGFSVWAADHAGHGHSDGERVRIDRVDDLLDDAATLTGLARTAHPELPLVLVGHSLGSTVAVLLAGERLRPAGRGPVALVLAGSSLVAVPGRENGLAALLATGIDPLELRKDPGELNRDETVAARIRADPLTWQGGIRRETIAALGDAADRIERLLAARTLTVPVLLVHGEADDLAPAEGAGLAAGRLPDAETAVFPDDRHNVLNELDRHAVWRVLIDFLDRPSVSPPR</sequence>
<protein>
    <submittedName>
        <fullName evidence="2">Alpha/beta hydrolase</fullName>
    </submittedName>
</protein>
<dbReference type="EMBL" id="BAAAZN010000001">
    <property type="protein sequence ID" value="GAA3526586.1"/>
    <property type="molecule type" value="Genomic_DNA"/>
</dbReference>
<proteinExistence type="predicted"/>
<dbReference type="InterPro" id="IPR000073">
    <property type="entry name" value="AB_hydrolase_1"/>
</dbReference>
<name>A0ABP6V5N7_9PSEU</name>
<dbReference type="RefSeq" id="WP_344855147.1">
    <property type="nucleotide sequence ID" value="NZ_BAAAZN010000001.1"/>
</dbReference>
<dbReference type="GO" id="GO:0016787">
    <property type="term" value="F:hydrolase activity"/>
    <property type="evidence" value="ECO:0007669"/>
    <property type="project" value="UniProtKB-KW"/>
</dbReference>
<dbReference type="InterPro" id="IPR029058">
    <property type="entry name" value="AB_hydrolase_fold"/>
</dbReference>
<feature type="domain" description="Serine aminopeptidase S33" evidence="1">
    <location>
        <begin position="20"/>
        <end position="255"/>
    </location>
</feature>
<dbReference type="Pfam" id="PF12146">
    <property type="entry name" value="Hydrolase_4"/>
    <property type="match status" value="1"/>
</dbReference>
<dbReference type="InterPro" id="IPR051044">
    <property type="entry name" value="MAG_DAG_Lipase"/>
</dbReference>
<evidence type="ECO:0000313" key="3">
    <source>
        <dbReference type="Proteomes" id="UP001500689"/>
    </source>
</evidence>
<evidence type="ECO:0000259" key="1">
    <source>
        <dbReference type="Pfam" id="PF12146"/>
    </source>
</evidence>
<keyword evidence="2" id="KW-0378">Hydrolase</keyword>
<gene>
    <name evidence="2" type="ORF">GCM10022222_06970</name>
</gene>
<dbReference type="PRINTS" id="PR00111">
    <property type="entry name" value="ABHYDROLASE"/>
</dbReference>
<evidence type="ECO:0000313" key="2">
    <source>
        <dbReference type="EMBL" id="GAA3526586.1"/>
    </source>
</evidence>